<dbReference type="PANTHER" id="PTHR33332">
    <property type="entry name" value="REVERSE TRANSCRIPTASE DOMAIN-CONTAINING PROTEIN"/>
    <property type="match status" value="1"/>
</dbReference>
<feature type="domain" description="Reverse transcriptase" evidence="1">
    <location>
        <begin position="287"/>
        <end position="568"/>
    </location>
</feature>
<accession>A0ABQ7QWP6</accession>
<dbReference type="CDD" id="cd01650">
    <property type="entry name" value="RT_nLTR_like"/>
    <property type="match status" value="1"/>
</dbReference>
<dbReference type="PROSITE" id="PS50878">
    <property type="entry name" value="RT_POL"/>
    <property type="match status" value="1"/>
</dbReference>
<dbReference type="SUPFAM" id="SSF56672">
    <property type="entry name" value="DNA/RNA polymerases"/>
    <property type="match status" value="1"/>
</dbReference>
<comment type="caution">
    <text evidence="2">The sequence shown here is derived from an EMBL/GenBank/DDBJ whole genome shotgun (WGS) entry which is preliminary data.</text>
</comment>
<evidence type="ECO:0000313" key="2">
    <source>
        <dbReference type="EMBL" id="KAG7309466.1"/>
    </source>
</evidence>
<dbReference type="Proteomes" id="UP000823941">
    <property type="component" value="Chromosome 7"/>
</dbReference>
<name>A0ABQ7QWP6_PLUXY</name>
<keyword evidence="3" id="KW-1185">Reference proteome</keyword>
<sequence length="756" mass="85978">MLRTQSPSLTFILDSHTTDHRPVLFMLDFKPIRDKSLGTISIINYDGLDKDMEQLDFTHVFSSKDPESATNNLITSLSTIINKNTTVKTISKKHKILKPWISPGLLRCMRNRDHLHKQQKADKDNEILRLTYIRYRNFCNKLLKKIKRQYDTNELKKAGTNSKCLWDTIKRISNTKKTKFIANQLLSPTNSPKQSCNSVNTFFVNIGKTLADNIRCSPHPTGCSNPPPQLSNTPGSFVLLNTDENEVLGAINSLRPLAATGWDGISPTIIRKYSLILAPILTHIFNLCLQNGFFPSAFKKAIIHPIFKSGDRSCATNYRPIAVLSTFSKLLERIINNRLINYLETNNIISPQQFGFRKNISTVDAVLKLTNNIVKNINSNKKTLAVFLDLAKAFDTVPIPILLTKLYLIGVRGTQHNLFESYLTGRSQMVKIGHHTSDELQISYGVPQGSILGPTLFLVFINDMCNIPLKNGTIITYADDTVLLFNDVSWANLQKTAQSGFNVVANWLSTHFLTLNTSKTKFIPFSPTSANQPKSPIVIQAHSCHDLLLCQCPSIDRTDIIKYLGITLDKYLNFKTHIDMLTSRLRKLMYVFKSIRHSAPPNVIRTMYLALAQSIITYCIPCWGGAAKTHLKPLEVAQRGVLKVATKRPILYPTTKLYKNCDILTVRQLFIYNTVIYQHIHTPLFETSKRRKDLICNTPLPKLSFTKRHQFYLGPKLYNKINKINFVFDKPTFEVKKKVSTLLKTFTYDETELFIK</sequence>
<proteinExistence type="predicted"/>
<dbReference type="InterPro" id="IPR000477">
    <property type="entry name" value="RT_dom"/>
</dbReference>
<protein>
    <recommendedName>
        <fullName evidence="1">Reverse transcriptase domain-containing protein</fullName>
    </recommendedName>
</protein>
<dbReference type="InterPro" id="IPR043502">
    <property type="entry name" value="DNA/RNA_pol_sf"/>
</dbReference>
<reference evidence="2 3" key="1">
    <citation type="submission" date="2021-06" db="EMBL/GenBank/DDBJ databases">
        <title>A haploid diamondback moth (Plutella xylostella L.) genome assembly resolves 31 chromosomes and identifies a diamide resistance mutation.</title>
        <authorList>
            <person name="Ward C.M."/>
            <person name="Perry K.D."/>
            <person name="Baker G."/>
            <person name="Powis K."/>
            <person name="Heckel D.G."/>
            <person name="Baxter S.W."/>
        </authorList>
    </citation>
    <scope>NUCLEOTIDE SEQUENCE [LARGE SCALE GENOMIC DNA]</scope>
    <source>
        <strain evidence="2 3">LV</strain>
        <tissue evidence="2">Single pupa</tissue>
    </source>
</reference>
<gene>
    <name evidence="2" type="ORF">JYU34_005434</name>
</gene>
<evidence type="ECO:0000259" key="1">
    <source>
        <dbReference type="PROSITE" id="PS50878"/>
    </source>
</evidence>
<dbReference type="Pfam" id="PF00078">
    <property type="entry name" value="RVT_1"/>
    <property type="match status" value="1"/>
</dbReference>
<evidence type="ECO:0000313" key="3">
    <source>
        <dbReference type="Proteomes" id="UP000823941"/>
    </source>
</evidence>
<organism evidence="2 3">
    <name type="scientific">Plutella xylostella</name>
    <name type="common">Diamondback moth</name>
    <name type="synonym">Plutella maculipennis</name>
    <dbReference type="NCBI Taxonomy" id="51655"/>
    <lineage>
        <taxon>Eukaryota</taxon>
        <taxon>Metazoa</taxon>
        <taxon>Ecdysozoa</taxon>
        <taxon>Arthropoda</taxon>
        <taxon>Hexapoda</taxon>
        <taxon>Insecta</taxon>
        <taxon>Pterygota</taxon>
        <taxon>Neoptera</taxon>
        <taxon>Endopterygota</taxon>
        <taxon>Lepidoptera</taxon>
        <taxon>Glossata</taxon>
        <taxon>Ditrysia</taxon>
        <taxon>Yponomeutoidea</taxon>
        <taxon>Plutellidae</taxon>
        <taxon>Plutella</taxon>
    </lineage>
</organism>
<dbReference type="EMBL" id="JAHIBW010000007">
    <property type="protein sequence ID" value="KAG7309466.1"/>
    <property type="molecule type" value="Genomic_DNA"/>
</dbReference>